<feature type="compositionally biased region" description="Polar residues" evidence="1">
    <location>
        <begin position="360"/>
        <end position="371"/>
    </location>
</feature>
<gene>
    <name evidence="3" type="ORF">BJ322DRAFT_1177494</name>
</gene>
<dbReference type="GO" id="GO:0004674">
    <property type="term" value="F:protein serine/threonine kinase activity"/>
    <property type="evidence" value="ECO:0007669"/>
    <property type="project" value="TreeGrafter"/>
</dbReference>
<reference evidence="3" key="1">
    <citation type="journal article" date="2020" name="Nat. Commun.">
        <title>Large-scale genome sequencing of mycorrhizal fungi provides insights into the early evolution of symbiotic traits.</title>
        <authorList>
            <person name="Miyauchi S."/>
            <person name="Kiss E."/>
            <person name="Kuo A."/>
            <person name="Drula E."/>
            <person name="Kohler A."/>
            <person name="Sanchez-Garcia M."/>
            <person name="Morin E."/>
            <person name="Andreopoulos B."/>
            <person name="Barry K.W."/>
            <person name="Bonito G."/>
            <person name="Buee M."/>
            <person name="Carver A."/>
            <person name="Chen C."/>
            <person name="Cichocki N."/>
            <person name="Clum A."/>
            <person name="Culley D."/>
            <person name="Crous P.W."/>
            <person name="Fauchery L."/>
            <person name="Girlanda M."/>
            <person name="Hayes R.D."/>
            <person name="Keri Z."/>
            <person name="LaButti K."/>
            <person name="Lipzen A."/>
            <person name="Lombard V."/>
            <person name="Magnuson J."/>
            <person name="Maillard F."/>
            <person name="Murat C."/>
            <person name="Nolan M."/>
            <person name="Ohm R.A."/>
            <person name="Pangilinan J."/>
            <person name="Pereira M.F."/>
            <person name="Perotto S."/>
            <person name="Peter M."/>
            <person name="Pfister S."/>
            <person name="Riley R."/>
            <person name="Sitrit Y."/>
            <person name="Stielow J.B."/>
            <person name="Szollosi G."/>
            <person name="Zifcakova L."/>
            <person name="Stursova M."/>
            <person name="Spatafora J.W."/>
            <person name="Tedersoo L."/>
            <person name="Vaario L.M."/>
            <person name="Yamada A."/>
            <person name="Yan M."/>
            <person name="Wang P."/>
            <person name="Xu J."/>
            <person name="Bruns T."/>
            <person name="Baldrian P."/>
            <person name="Vilgalys R."/>
            <person name="Dunand C."/>
            <person name="Henrissat B."/>
            <person name="Grigoriev I.V."/>
            <person name="Hibbett D."/>
            <person name="Nagy L.G."/>
            <person name="Martin F.M."/>
        </authorList>
    </citation>
    <scope>NUCLEOTIDE SEQUENCE</scope>
    <source>
        <strain evidence="3">UH-Tt-Lm1</strain>
    </source>
</reference>
<keyword evidence="4" id="KW-1185">Reference proteome</keyword>
<dbReference type="PROSITE" id="PS50011">
    <property type="entry name" value="PROTEIN_KINASE_DOM"/>
    <property type="match status" value="1"/>
</dbReference>
<dbReference type="Proteomes" id="UP000736335">
    <property type="component" value="Unassembled WGS sequence"/>
</dbReference>
<sequence>MAQRRLHDNHRYPARFSEQFDYLLRGEGVKSIQALLEEESVRVSNNLEDGLSQLDRWGQPFGKWFLALRKIYGVRGTLPQSYHLSGALSFTSEHPVAHGGFGDIFEGNVGTGTKVCIKKIRRCATDDADKSFCSEAVVWKHLDHPNIVPFFGVTFEHFQLVSEWMPGGGNYGIARCTTLNFPQLLGVAAGLSYLHSRDVIHGDLKGPKIMVDGSGNARITDFGVAASVQNPDPHRGTPTPDKDCHSTRWCAPELFRGHQPASKESDVFSFGMVVIEVFTGKPPFVGCKSPEIALNAPDGKIPERPCHANFTDAFWKLTQWCWNREPSGRPSADQVLSELKSIDGSRRVTRKGVGARGGRNDTSSPTSSPSHNRAPRNPPFRQRRDAGIRVASRIIGRRANTDRLAGAEPPESVHRDERHTSVSLDSENVSAPEALSSRENNEPAASIQSQPQPEPRPAAKKHGFWCRLTRFVFCG</sequence>
<dbReference type="PANTHER" id="PTHR44329:SF140">
    <property type="entry name" value="INACTIVE PROTEIN TYROSINE KINASE PTKL"/>
    <property type="match status" value="1"/>
</dbReference>
<keyword evidence="3" id="KW-0808">Transferase</keyword>
<feature type="region of interest" description="Disordered" evidence="1">
    <location>
        <begin position="339"/>
        <end position="459"/>
    </location>
</feature>
<name>A0A9P6LAK3_9AGAM</name>
<evidence type="ECO:0000313" key="4">
    <source>
        <dbReference type="Proteomes" id="UP000736335"/>
    </source>
</evidence>
<reference evidence="3" key="2">
    <citation type="submission" date="2020-11" db="EMBL/GenBank/DDBJ databases">
        <authorList>
            <consortium name="DOE Joint Genome Institute"/>
            <person name="Kuo A."/>
            <person name="Miyauchi S."/>
            <person name="Kiss E."/>
            <person name="Drula E."/>
            <person name="Kohler A."/>
            <person name="Sanchez-Garcia M."/>
            <person name="Andreopoulos B."/>
            <person name="Barry K.W."/>
            <person name="Bonito G."/>
            <person name="Buee M."/>
            <person name="Carver A."/>
            <person name="Chen C."/>
            <person name="Cichocki N."/>
            <person name="Clum A."/>
            <person name="Culley D."/>
            <person name="Crous P.W."/>
            <person name="Fauchery L."/>
            <person name="Girlanda M."/>
            <person name="Hayes R."/>
            <person name="Keri Z."/>
            <person name="Labutti K."/>
            <person name="Lipzen A."/>
            <person name="Lombard V."/>
            <person name="Magnuson J."/>
            <person name="Maillard F."/>
            <person name="Morin E."/>
            <person name="Murat C."/>
            <person name="Nolan M."/>
            <person name="Ohm R."/>
            <person name="Pangilinan J."/>
            <person name="Pereira M."/>
            <person name="Perotto S."/>
            <person name="Peter M."/>
            <person name="Riley R."/>
            <person name="Sitrit Y."/>
            <person name="Stielow B."/>
            <person name="Szollosi G."/>
            <person name="Zifcakova L."/>
            <person name="Stursova M."/>
            <person name="Spatafora J.W."/>
            <person name="Tedersoo L."/>
            <person name="Vaario L.-M."/>
            <person name="Yamada A."/>
            <person name="Yan M."/>
            <person name="Wang P."/>
            <person name="Xu J."/>
            <person name="Bruns T."/>
            <person name="Baldrian P."/>
            <person name="Vilgalys R."/>
            <person name="Henrissat B."/>
            <person name="Grigoriev I.V."/>
            <person name="Hibbett D."/>
            <person name="Nagy L.G."/>
            <person name="Martin F.M."/>
        </authorList>
    </citation>
    <scope>NUCLEOTIDE SEQUENCE</scope>
    <source>
        <strain evidence="3">UH-Tt-Lm1</strain>
    </source>
</reference>
<comment type="caution">
    <text evidence="3">The sequence shown here is derived from an EMBL/GenBank/DDBJ whole genome shotgun (WGS) entry which is preliminary data.</text>
</comment>
<organism evidence="3 4">
    <name type="scientific">Thelephora terrestris</name>
    <dbReference type="NCBI Taxonomy" id="56493"/>
    <lineage>
        <taxon>Eukaryota</taxon>
        <taxon>Fungi</taxon>
        <taxon>Dikarya</taxon>
        <taxon>Basidiomycota</taxon>
        <taxon>Agaricomycotina</taxon>
        <taxon>Agaricomycetes</taxon>
        <taxon>Thelephorales</taxon>
        <taxon>Thelephoraceae</taxon>
        <taxon>Thelephora</taxon>
    </lineage>
</organism>
<evidence type="ECO:0000256" key="1">
    <source>
        <dbReference type="SAM" id="MobiDB-lite"/>
    </source>
</evidence>
<dbReference type="InterPro" id="IPR011009">
    <property type="entry name" value="Kinase-like_dom_sf"/>
</dbReference>
<dbReference type="InterPro" id="IPR000719">
    <property type="entry name" value="Prot_kinase_dom"/>
</dbReference>
<dbReference type="InterPro" id="IPR001245">
    <property type="entry name" value="Ser-Thr/Tyr_kinase_cat_dom"/>
</dbReference>
<dbReference type="AlphaFoldDB" id="A0A9P6LAK3"/>
<feature type="compositionally biased region" description="Basic and acidic residues" evidence="1">
    <location>
        <begin position="411"/>
        <end position="420"/>
    </location>
</feature>
<keyword evidence="3" id="KW-0418">Kinase</keyword>
<evidence type="ECO:0000259" key="2">
    <source>
        <dbReference type="PROSITE" id="PS50011"/>
    </source>
</evidence>
<evidence type="ECO:0000313" key="3">
    <source>
        <dbReference type="EMBL" id="KAF9789436.1"/>
    </source>
</evidence>
<dbReference type="SUPFAM" id="SSF56112">
    <property type="entry name" value="Protein kinase-like (PK-like)"/>
    <property type="match status" value="1"/>
</dbReference>
<feature type="domain" description="Protein kinase" evidence="2">
    <location>
        <begin position="90"/>
        <end position="342"/>
    </location>
</feature>
<protein>
    <submittedName>
        <fullName evidence="3">Kinase-like domain-containing protein</fullName>
    </submittedName>
</protein>
<dbReference type="OrthoDB" id="2384652at2759"/>
<accession>A0A9P6LAK3</accession>
<dbReference type="EMBL" id="WIUZ02000003">
    <property type="protein sequence ID" value="KAF9789436.1"/>
    <property type="molecule type" value="Genomic_DNA"/>
</dbReference>
<dbReference type="GO" id="GO:0005524">
    <property type="term" value="F:ATP binding"/>
    <property type="evidence" value="ECO:0007669"/>
    <property type="project" value="InterPro"/>
</dbReference>
<dbReference type="Gene3D" id="1.10.510.10">
    <property type="entry name" value="Transferase(Phosphotransferase) domain 1"/>
    <property type="match status" value="1"/>
</dbReference>
<dbReference type="InterPro" id="IPR051681">
    <property type="entry name" value="Ser/Thr_Kinases-Pseudokinases"/>
</dbReference>
<proteinExistence type="predicted"/>
<dbReference type="Pfam" id="PF07714">
    <property type="entry name" value="PK_Tyr_Ser-Thr"/>
    <property type="match status" value="1"/>
</dbReference>
<dbReference type="PANTHER" id="PTHR44329">
    <property type="entry name" value="SERINE/THREONINE-PROTEIN KINASE TNNI3K-RELATED"/>
    <property type="match status" value="1"/>
</dbReference>